<keyword evidence="3" id="KW-0040">ANK repeat</keyword>
<dbReference type="PANTHER" id="PTHR24179">
    <property type="entry name" value="PROTEIN PHOSPHATASE 1 REGULATORY SUBUNIT 12"/>
    <property type="match status" value="1"/>
</dbReference>
<dbReference type="EMBL" id="JAGKHQ010000003">
    <property type="protein sequence ID" value="KAG7519272.1"/>
    <property type="molecule type" value="Genomic_DNA"/>
</dbReference>
<evidence type="ECO:0000313" key="6">
    <source>
        <dbReference type="EMBL" id="KAG7519272.1"/>
    </source>
</evidence>
<evidence type="ECO:0000259" key="5">
    <source>
        <dbReference type="Pfam" id="PF15898"/>
    </source>
</evidence>
<feature type="domain" description="cGMP-dependent protein kinase interacting" evidence="5">
    <location>
        <begin position="56"/>
        <end position="162"/>
    </location>
</feature>
<protein>
    <submittedName>
        <fullName evidence="6">Phosphatase 1 regulatory subunit 12A-like isoform X1</fullName>
    </submittedName>
</protein>
<evidence type="ECO:0000256" key="4">
    <source>
        <dbReference type="SAM" id="Coils"/>
    </source>
</evidence>
<dbReference type="GO" id="GO:0019901">
    <property type="term" value="F:protein kinase binding"/>
    <property type="evidence" value="ECO:0007669"/>
    <property type="project" value="InterPro"/>
</dbReference>
<gene>
    <name evidence="6" type="ORF">JOB18_005242</name>
</gene>
<keyword evidence="1" id="KW-0217">Developmental protein</keyword>
<proteinExistence type="predicted"/>
<accession>A0AAV6SQK0</accession>
<dbReference type="InterPro" id="IPR031775">
    <property type="entry name" value="PRKG1_interact"/>
</dbReference>
<dbReference type="Proteomes" id="UP000693946">
    <property type="component" value="Linkage Group LG11"/>
</dbReference>
<dbReference type="Pfam" id="PF15898">
    <property type="entry name" value="PRKG1_interact"/>
    <property type="match status" value="1"/>
</dbReference>
<comment type="caution">
    <text evidence="6">The sequence shown here is derived from an EMBL/GenBank/DDBJ whole genome shotgun (WGS) entry which is preliminary data.</text>
</comment>
<keyword evidence="4" id="KW-0175">Coiled coil</keyword>
<dbReference type="AlphaFoldDB" id="A0AAV6SQK0"/>
<name>A0AAV6SQK0_SOLSE</name>
<evidence type="ECO:0000256" key="1">
    <source>
        <dbReference type="ARBA" id="ARBA00022473"/>
    </source>
</evidence>
<evidence type="ECO:0000256" key="2">
    <source>
        <dbReference type="ARBA" id="ARBA00022737"/>
    </source>
</evidence>
<sequence>MWLFFFFVFQHDRLSRYDSSGESATEKPLGRTSSYTRRETRLASLNKQEQDSATKDYKKMYAEALHENERLKSRLQDSKQELVKIRTQLEKVTQRHDRLSEKSSVLESEKREKRVLEKRVSDMEEEIKAVPALAQVQTLRRVNECLLAENRAMLRVLARLSERASMPETEDL</sequence>
<keyword evidence="7" id="KW-1185">Reference proteome</keyword>
<dbReference type="InterPro" id="IPR051226">
    <property type="entry name" value="PP1_Regulatory_Subunit"/>
</dbReference>
<reference evidence="6 7" key="1">
    <citation type="journal article" date="2021" name="Sci. Rep.">
        <title>Chromosome anchoring in Senegalese sole (Solea senegalensis) reveals sex-associated markers and genome rearrangements in flatfish.</title>
        <authorList>
            <person name="Guerrero-Cozar I."/>
            <person name="Gomez-Garrido J."/>
            <person name="Berbel C."/>
            <person name="Martinez-Blanch J.F."/>
            <person name="Alioto T."/>
            <person name="Claros M.G."/>
            <person name="Gagnaire P.A."/>
            <person name="Manchado M."/>
        </authorList>
    </citation>
    <scope>NUCLEOTIDE SEQUENCE [LARGE SCALE GENOMIC DNA]</scope>
    <source>
        <strain evidence="6">Sse05_10M</strain>
    </source>
</reference>
<dbReference type="GO" id="GO:0004857">
    <property type="term" value="F:enzyme inhibitor activity"/>
    <property type="evidence" value="ECO:0007669"/>
    <property type="project" value="TreeGrafter"/>
</dbReference>
<evidence type="ECO:0000313" key="7">
    <source>
        <dbReference type="Proteomes" id="UP000693946"/>
    </source>
</evidence>
<dbReference type="PANTHER" id="PTHR24179:SF21">
    <property type="entry name" value="MYOSIN BINDING SUBUNIT, ISOFORM O"/>
    <property type="match status" value="1"/>
</dbReference>
<dbReference type="GO" id="GO:0005737">
    <property type="term" value="C:cytoplasm"/>
    <property type="evidence" value="ECO:0007669"/>
    <property type="project" value="TreeGrafter"/>
</dbReference>
<feature type="coiled-coil region" evidence="4">
    <location>
        <begin position="61"/>
        <end position="126"/>
    </location>
</feature>
<evidence type="ECO:0000256" key="3">
    <source>
        <dbReference type="ARBA" id="ARBA00023043"/>
    </source>
</evidence>
<keyword evidence="2" id="KW-0677">Repeat</keyword>
<dbReference type="GO" id="GO:0019208">
    <property type="term" value="F:phosphatase regulator activity"/>
    <property type="evidence" value="ECO:0007669"/>
    <property type="project" value="TreeGrafter"/>
</dbReference>
<organism evidence="6 7">
    <name type="scientific">Solea senegalensis</name>
    <name type="common">Senegalese sole</name>
    <dbReference type="NCBI Taxonomy" id="28829"/>
    <lineage>
        <taxon>Eukaryota</taxon>
        <taxon>Metazoa</taxon>
        <taxon>Chordata</taxon>
        <taxon>Craniata</taxon>
        <taxon>Vertebrata</taxon>
        <taxon>Euteleostomi</taxon>
        <taxon>Actinopterygii</taxon>
        <taxon>Neopterygii</taxon>
        <taxon>Teleostei</taxon>
        <taxon>Neoteleostei</taxon>
        <taxon>Acanthomorphata</taxon>
        <taxon>Carangaria</taxon>
        <taxon>Pleuronectiformes</taxon>
        <taxon>Pleuronectoidei</taxon>
        <taxon>Soleidae</taxon>
        <taxon>Solea</taxon>
    </lineage>
</organism>